<reference evidence="2" key="2">
    <citation type="journal article" date="2018" name="Syst. Appl. Microbiol.">
        <title>A new symbiotic nanoarchaeote (Candidatus Nanoclepta minutus) and its host (Zestosphaera tikiterensis gen. nov., sp. nov.) from a New Zealand hot spring.</title>
        <authorList>
            <person name="St John E."/>
            <person name="Liu Y."/>
            <person name="Podar M."/>
            <person name="Stott M.B."/>
            <person name="Meneghin J."/>
            <person name="Chen Z."/>
            <person name="Lagutin K."/>
            <person name="Mitchell K."/>
            <person name="Reysenbach A.L."/>
        </authorList>
    </citation>
    <scope>NUCLEOTIDE SEQUENCE [LARGE SCALE GENOMIC DNA]</scope>
    <source>
        <strain evidence="2">NZ3</strain>
    </source>
</reference>
<feature type="transmembrane region" description="Helical" evidence="1">
    <location>
        <begin position="109"/>
        <end position="136"/>
    </location>
</feature>
<feature type="transmembrane region" description="Helical" evidence="1">
    <location>
        <begin position="542"/>
        <end position="566"/>
    </location>
</feature>
<feature type="transmembrane region" description="Helical" evidence="1">
    <location>
        <begin position="421"/>
        <end position="447"/>
    </location>
</feature>
<feature type="transmembrane region" description="Helical" evidence="1">
    <location>
        <begin position="478"/>
        <end position="498"/>
    </location>
</feature>
<feature type="transmembrane region" description="Helical" evidence="1">
    <location>
        <begin position="332"/>
        <end position="351"/>
    </location>
</feature>
<accession>A0A2R7Y6Y5</accession>
<protein>
    <recommendedName>
        <fullName evidence="4">Peptide transporter</fullName>
    </recommendedName>
</protein>
<evidence type="ECO:0000256" key="1">
    <source>
        <dbReference type="SAM" id="Phobius"/>
    </source>
</evidence>
<organism evidence="2 3">
    <name type="scientific">Zestosphaera tikiterensis</name>
    <dbReference type="NCBI Taxonomy" id="1973259"/>
    <lineage>
        <taxon>Archaea</taxon>
        <taxon>Thermoproteota</taxon>
        <taxon>Thermoprotei</taxon>
        <taxon>Desulfurococcales</taxon>
        <taxon>Desulfurococcaceae</taxon>
        <taxon>Zestosphaera</taxon>
    </lineage>
</organism>
<feature type="transmembrane region" description="Helical" evidence="1">
    <location>
        <begin position="29"/>
        <end position="51"/>
    </location>
</feature>
<evidence type="ECO:0000313" key="2">
    <source>
        <dbReference type="EMBL" id="PUA33293.1"/>
    </source>
</evidence>
<evidence type="ECO:0000313" key="3">
    <source>
        <dbReference type="Proteomes" id="UP000244093"/>
    </source>
</evidence>
<feature type="transmembrane region" description="Helical" evidence="1">
    <location>
        <begin position="363"/>
        <end position="385"/>
    </location>
</feature>
<evidence type="ECO:0008006" key="4">
    <source>
        <dbReference type="Google" id="ProtNLM"/>
    </source>
</evidence>
<feature type="transmembrane region" description="Helical" evidence="1">
    <location>
        <begin position="307"/>
        <end position="326"/>
    </location>
</feature>
<keyword evidence="1" id="KW-0812">Transmembrane</keyword>
<feature type="transmembrane region" description="Helical" evidence="1">
    <location>
        <begin position="504"/>
        <end position="530"/>
    </location>
</feature>
<sequence>MSKLVNALILGFLTGLLQGFIDTYGYAVTGYTTAEIAGVVAAIMYLILYKLIFRKSPTPVEHFIGSLIASGIAISTTITAGMYITYTMLHELGDVSSLRIPSWAYHNSYLSIETIAFFTYATSISVSGSIIAYVFYKHFVEKEKLAYPIGSSIARVIQLGKALKREYVLITVLGGAAIQLISSLTGGFSVDPTPQLQTILPGSSIALSMDIFVLLLALLIPLNTSVGVGIGNVVTYFVITPILTTLGLMISLPTMDSKALATAASPLISSLISGFLIVFSSYYIIVSRRYLISTFRYVYISKYLLRYVLMALALMITAVVPVLLLTDLPLTALLAIPLIILLQFFLTILTARVAGEVGTVSQATLPVATLTLFASGARGAIPYIFLDPYTGVPMPQFFAANTLNYVKAGKVLDVRAEVSTFIPALFAVLGAPITLIYGYILISVFGLNSPKLNLLRWVPVVTWMNNLYKGDISAFNTYTVLIGALFAIAFIFLMKFLGLSGVSFFGILIGATLTPDLGLLFIVASLIKYVAYRIGVDVYESLITYASLALAGAGLGVALSVTLSLIGVA</sequence>
<comment type="caution">
    <text evidence="2">The sequence shown here is derived from an EMBL/GenBank/DDBJ whole genome shotgun (WGS) entry which is preliminary data.</text>
</comment>
<feature type="transmembrane region" description="Helical" evidence="1">
    <location>
        <begin position="267"/>
        <end position="286"/>
    </location>
</feature>
<feature type="transmembrane region" description="Helical" evidence="1">
    <location>
        <begin position="202"/>
        <end position="222"/>
    </location>
</feature>
<proteinExistence type="predicted"/>
<name>A0A2R7Y6Y5_9CREN</name>
<dbReference type="Proteomes" id="UP000244093">
    <property type="component" value="Unassembled WGS sequence"/>
</dbReference>
<keyword evidence="1" id="KW-0472">Membrane</keyword>
<gene>
    <name evidence="2" type="ORF">B7O98_02350</name>
</gene>
<feature type="transmembrane region" description="Helical" evidence="1">
    <location>
        <begin position="63"/>
        <end position="89"/>
    </location>
</feature>
<reference evidence="2" key="1">
    <citation type="submission" date="2017-04" db="EMBL/GenBank/DDBJ databases">
        <authorList>
            <person name="Afonso C.L."/>
            <person name="Miller P.J."/>
            <person name="Scott M.A."/>
            <person name="Spackman E."/>
            <person name="Goraichik I."/>
            <person name="Dimitrov K.M."/>
            <person name="Suarez D.L."/>
            <person name="Swayne D.E."/>
        </authorList>
    </citation>
    <scope>NUCLEOTIDE SEQUENCE</scope>
    <source>
        <strain evidence="2">NZ3</strain>
    </source>
</reference>
<dbReference type="AlphaFoldDB" id="A0A2R7Y6Y5"/>
<dbReference type="EMBL" id="NBVN01000002">
    <property type="protein sequence ID" value="PUA33293.1"/>
    <property type="molecule type" value="Genomic_DNA"/>
</dbReference>
<feature type="transmembrane region" description="Helical" evidence="1">
    <location>
        <begin position="167"/>
        <end position="190"/>
    </location>
</feature>
<keyword evidence="1" id="KW-1133">Transmembrane helix</keyword>
<feature type="transmembrane region" description="Helical" evidence="1">
    <location>
        <begin position="234"/>
        <end position="255"/>
    </location>
</feature>